<gene>
    <name evidence="7" type="ORF">AB1Y20_001602</name>
</gene>
<dbReference type="Gene3D" id="1.10.455.10">
    <property type="entry name" value="Ribosomal protein S7 domain"/>
    <property type="match status" value="1"/>
</dbReference>
<dbReference type="InterPro" id="IPR020606">
    <property type="entry name" value="Ribosomal_uS7_CS"/>
</dbReference>
<feature type="domain" description="Small ribosomal subunit protein uS7" evidence="6">
    <location>
        <begin position="87"/>
        <end position="212"/>
    </location>
</feature>
<feature type="compositionally biased region" description="Basic residues" evidence="5">
    <location>
        <begin position="240"/>
        <end position="250"/>
    </location>
</feature>
<dbReference type="GO" id="GO:0003723">
    <property type="term" value="F:RNA binding"/>
    <property type="evidence" value="ECO:0007669"/>
    <property type="project" value="InterPro"/>
</dbReference>
<dbReference type="GO" id="GO:0005840">
    <property type="term" value="C:ribosome"/>
    <property type="evidence" value="ECO:0007669"/>
    <property type="project" value="UniProtKB-KW"/>
</dbReference>
<dbReference type="InterPro" id="IPR036823">
    <property type="entry name" value="Ribosomal_uS7_dom_sf"/>
</dbReference>
<keyword evidence="8" id="KW-1185">Reference proteome</keyword>
<protein>
    <recommendedName>
        <fullName evidence="6">Small ribosomal subunit protein uS7 domain-containing protein</fullName>
    </recommendedName>
</protein>
<dbReference type="InterPro" id="IPR023798">
    <property type="entry name" value="Ribosomal_uS7_dom"/>
</dbReference>
<keyword evidence="2 4" id="KW-0689">Ribosomal protein</keyword>
<dbReference type="GO" id="GO:0003735">
    <property type="term" value="F:structural constituent of ribosome"/>
    <property type="evidence" value="ECO:0007669"/>
    <property type="project" value="InterPro"/>
</dbReference>
<feature type="region of interest" description="Disordered" evidence="5">
    <location>
        <begin position="220"/>
        <end position="250"/>
    </location>
</feature>
<proteinExistence type="inferred from homology"/>
<evidence type="ECO:0000313" key="8">
    <source>
        <dbReference type="Proteomes" id="UP001515480"/>
    </source>
</evidence>
<dbReference type="Pfam" id="PF00177">
    <property type="entry name" value="Ribosomal_S7"/>
    <property type="match status" value="1"/>
</dbReference>
<comment type="caution">
    <text evidence="7">The sequence shown here is derived from an EMBL/GenBank/DDBJ whole genome shotgun (WGS) entry which is preliminary data.</text>
</comment>
<dbReference type="SUPFAM" id="SSF47973">
    <property type="entry name" value="Ribosomal protein S7"/>
    <property type="match status" value="1"/>
</dbReference>
<dbReference type="AlphaFoldDB" id="A0AB34K885"/>
<dbReference type="GO" id="GO:1990904">
    <property type="term" value="C:ribonucleoprotein complex"/>
    <property type="evidence" value="ECO:0007669"/>
    <property type="project" value="UniProtKB-KW"/>
</dbReference>
<dbReference type="PROSITE" id="PS00052">
    <property type="entry name" value="RIBOSOMAL_S7"/>
    <property type="match status" value="1"/>
</dbReference>
<dbReference type="EMBL" id="JBGBPQ010000001">
    <property type="protein sequence ID" value="KAL1530703.1"/>
    <property type="molecule type" value="Genomic_DNA"/>
</dbReference>
<name>A0AB34K885_PRYPA</name>
<keyword evidence="3 4" id="KW-0687">Ribonucleoprotein</keyword>
<evidence type="ECO:0000313" key="7">
    <source>
        <dbReference type="EMBL" id="KAL1530703.1"/>
    </source>
</evidence>
<evidence type="ECO:0000256" key="1">
    <source>
        <dbReference type="ARBA" id="ARBA00007151"/>
    </source>
</evidence>
<organism evidence="7 8">
    <name type="scientific">Prymnesium parvum</name>
    <name type="common">Toxic golden alga</name>
    <dbReference type="NCBI Taxonomy" id="97485"/>
    <lineage>
        <taxon>Eukaryota</taxon>
        <taxon>Haptista</taxon>
        <taxon>Haptophyta</taxon>
        <taxon>Prymnesiophyceae</taxon>
        <taxon>Prymnesiales</taxon>
        <taxon>Prymnesiaceae</taxon>
        <taxon>Prymnesium</taxon>
    </lineage>
</organism>
<evidence type="ECO:0000256" key="2">
    <source>
        <dbReference type="ARBA" id="ARBA00022980"/>
    </source>
</evidence>
<evidence type="ECO:0000256" key="5">
    <source>
        <dbReference type="SAM" id="MobiDB-lite"/>
    </source>
</evidence>
<dbReference type="InterPro" id="IPR000235">
    <property type="entry name" value="Ribosomal_uS7"/>
</dbReference>
<dbReference type="GO" id="GO:0006412">
    <property type="term" value="P:translation"/>
    <property type="evidence" value="ECO:0007669"/>
    <property type="project" value="InterPro"/>
</dbReference>
<accession>A0AB34K885</accession>
<reference evidence="7 8" key="1">
    <citation type="journal article" date="2024" name="Science">
        <title>Giant polyketide synthase enzymes in the biosynthesis of giant marine polyether toxins.</title>
        <authorList>
            <person name="Fallon T.R."/>
            <person name="Shende V.V."/>
            <person name="Wierzbicki I.H."/>
            <person name="Pendleton A.L."/>
            <person name="Watervoot N.F."/>
            <person name="Auber R.P."/>
            <person name="Gonzalez D.J."/>
            <person name="Wisecaver J.H."/>
            <person name="Moore B.S."/>
        </authorList>
    </citation>
    <scope>NUCLEOTIDE SEQUENCE [LARGE SCALE GENOMIC DNA]</scope>
    <source>
        <strain evidence="7 8">12B1</strain>
    </source>
</reference>
<dbReference type="Proteomes" id="UP001515480">
    <property type="component" value="Unassembled WGS sequence"/>
</dbReference>
<dbReference type="PANTHER" id="PTHR11205">
    <property type="entry name" value="RIBOSOMAL PROTEIN S7"/>
    <property type="match status" value="1"/>
</dbReference>
<sequence>MHARVRLSVSPSWAARGLARMTSPAGAIRQPHYTTRGSTLQAALPRGILAPWPRFARPLCTSPPETPPRPFEGAVLEGSPGSFMMMDSPLQARFVNMIMKNGKKQVARRILWDAMSMIRDAGHDPQAVFLVALENVRPMMEMRSMRSGQVPFPLNPKRAEGQAMKWLVDAARKRQARGGMADGLSQELLQAYQGKGAAAARREAVHKAAVANQAAAHFRWRNTSTKDPNAIDMDKETYRPKGRRAIRRLQ</sequence>
<evidence type="ECO:0000256" key="3">
    <source>
        <dbReference type="ARBA" id="ARBA00023274"/>
    </source>
</evidence>
<evidence type="ECO:0000256" key="4">
    <source>
        <dbReference type="RuleBase" id="RU003619"/>
    </source>
</evidence>
<evidence type="ECO:0000259" key="6">
    <source>
        <dbReference type="Pfam" id="PF00177"/>
    </source>
</evidence>
<comment type="similarity">
    <text evidence="1 4">Belongs to the universal ribosomal protein uS7 family.</text>
</comment>